<evidence type="ECO:0000256" key="1">
    <source>
        <dbReference type="SAM" id="MobiDB-lite"/>
    </source>
</evidence>
<dbReference type="InterPro" id="IPR010466">
    <property type="entry name" value="DUF1058"/>
</dbReference>
<feature type="region of interest" description="Disordered" evidence="1">
    <location>
        <begin position="1"/>
        <end position="25"/>
    </location>
</feature>
<gene>
    <name evidence="2" type="ORF">AAC691_14595</name>
</gene>
<proteinExistence type="predicted"/>
<dbReference type="Pfam" id="PF06347">
    <property type="entry name" value="SH3_4"/>
    <property type="match status" value="2"/>
</dbReference>
<sequence length="366" mass="38006">MTRSAPSVPSLPGPHGDPRRRNRAPVLAPAPALALTMLAATLDGTAAAAAQVSSQSGQPAAHHRHRHHHAGPAHPHHHPDHPHPDHSRPAARPVPHSRHAGLAPHRHAMDHHYVMSPRHAALAAGAAAGAIAGTTGAGATGTGAGAPAAPAAPPAPPDKGTVTGLPLPRFAALRADEVNMRSGPGQRYPIEWVYHRRDLPVKIEREFDVWRLVEDSDGQKGWVHQATLVGARTFVVPGLPPIDPAQARPAHPASGDAAPQSALQSTSQSTSQPAPQPAPGGHFDTRVVARLADPAAAAAIPGAIAIHASPDASSALVAVLRPGAVGTFRLCATGTEWCKVSVQHYSGWLDRRAVWGLLPQETIQPS</sequence>
<protein>
    <submittedName>
        <fullName evidence="2">SH3 domain-containing protein</fullName>
    </submittedName>
</protein>
<reference evidence="2 3" key="1">
    <citation type="submission" date="2024-04" db="EMBL/GenBank/DDBJ databases">
        <title>Complete genome sequence of Nguyenibacter vanlangesis HBCM-1154, a strain capable of nitrogen fixation, IAA production, and phosphorus solubilization isolated from sugarcane soil.</title>
        <authorList>
            <person name="MY HANH P."/>
        </authorList>
    </citation>
    <scope>NUCLEOTIDE SEQUENCE [LARGE SCALE GENOMIC DNA]</scope>
    <source>
        <strain evidence="2 3">HBCM 1154</strain>
    </source>
</reference>
<feature type="compositionally biased region" description="Low complexity" evidence="1">
    <location>
        <begin position="49"/>
        <end position="60"/>
    </location>
</feature>
<feature type="compositionally biased region" description="Basic residues" evidence="1">
    <location>
        <begin position="61"/>
        <end position="80"/>
    </location>
</feature>
<accession>A0ABZ3D1X4</accession>
<feature type="region of interest" description="Disordered" evidence="1">
    <location>
        <begin position="140"/>
        <end position="165"/>
    </location>
</feature>
<dbReference type="EMBL" id="CP152276">
    <property type="protein sequence ID" value="XAE41516.1"/>
    <property type="molecule type" value="Genomic_DNA"/>
</dbReference>
<keyword evidence="3" id="KW-1185">Reference proteome</keyword>
<organism evidence="2 3">
    <name type="scientific">Nguyenibacter vanlangensis</name>
    <dbReference type="NCBI Taxonomy" id="1216886"/>
    <lineage>
        <taxon>Bacteria</taxon>
        <taxon>Pseudomonadati</taxon>
        <taxon>Pseudomonadota</taxon>
        <taxon>Alphaproteobacteria</taxon>
        <taxon>Acetobacterales</taxon>
        <taxon>Acetobacteraceae</taxon>
        <taxon>Nguyenibacter</taxon>
    </lineage>
</organism>
<dbReference type="Gene3D" id="2.30.30.40">
    <property type="entry name" value="SH3 Domains"/>
    <property type="match status" value="1"/>
</dbReference>
<feature type="region of interest" description="Disordered" evidence="1">
    <location>
        <begin position="49"/>
        <end position="101"/>
    </location>
</feature>
<feature type="region of interest" description="Disordered" evidence="1">
    <location>
        <begin position="240"/>
        <end position="283"/>
    </location>
</feature>
<evidence type="ECO:0000313" key="2">
    <source>
        <dbReference type="EMBL" id="XAE41516.1"/>
    </source>
</evidence>
<name>A0ABZ3D1X4_9PROT</name>
<evidence type="ECO:0000313" key="3">
    <source>
        <dbReference type="Proteomes" id="UP001449795"/>
    </source>
</evidence>
<feature type="compositionally biased region" description="Low complexity" evidence="1">
    <location>
        <begin position="257"/>
        <end position="273"/>
    </location>
</feature>
<dbReference type="Proteomes" id="UP001449795">
    <property type="component" value="Chromosome"/>
</dbReference>